<dbReference type="InterPro" id="IPR011856">
    <property type="entry name" value="tRNA_endonuc-like_dom_sf"/>
</dbReference>
<proteinExistence type="inferred from homology"/>
<evidence type="ECO:0000313" key="4">
    <source>
        <dbReference type="Proteomes" id="UP000176800"/>
    </source>
</evidence>
<sequence>MARTEKRKIGDFGERIAEMFLVKRGYRVIEKNYLKKWGEIDLIAEKGDKLHFVEVKSANYINEQKDNFRPEDKIHPAKIARLLRTIEIFLLEKGRESDDWQIDALVVFFDTDKKRAKVNLIENINL</sequence>
<evidence type="ECO:0000256" key="1">
    <source>
        <dbReference type="ARBA" id="ARBA00006738"/>
    </source>
</evidence>
<dbReference type="InterPro" id="IPR011335">
    <property type="entry name" value="Restrct_endonuc-II-like"/>
</dbReference>
<dbReference type="EMBL" id="MHWE01000003">
    <property type="protein sequence ID" value="OHB04749.1"/>
    <property type="molecule type" value="Genomic_DNA"/>
</dbReference>
<dbReference type="HAMAP" id="MF_00048">
    <property type="entry name" value="UPF0102"/>
    <property type="match status" value="1"/>
</dbReference>
<dbReference type="Proteomes" id="UP000176800">
    <property type="component" value="Unassembled WGS sequence"/>
</dbReference>
<dbReference type="SUPFAM" id="SSF52980">
    <property type="entry name" value="Restriction endonuclease-like"/>
    <property type="match status" value="1"/>
</dbReference>
<evidence type="ECO:0000313" key="3">
    <source>
        <dbReference type="EMBL" id="OHB04749.1"/>
    </source>
</evidence>
<evidence type="ECO:0000256" key="2">
    <source>
        <dbReference type="HAMAP-Rule" id="MF_00048"/>
    </source>
</evidence>
<dbReference type="PANTHER" id="PTHR34039">
    <property type="entry name" value="UPF0102 PROTEIN YRAN"/>
    <property type="match status" value="1"/>
</dbReference>
<dbReference type="InterPro" id="IPR003509">
    <property type="entry name" value="UPF0102_YraN-like"/>
</dbReference>
<dbReference type="Pfam" id="PF02021">
    <property type="entry name" value="UPF0102"/>
    <property type="match status" value="1"/>
</dbReference>
<dbReference type="GO" id="GO:0003676">
    <property type="term" value="F:nucleic acid binding"/>
    <property type="evidence" value="ECO:0007669"/>
    <property type="project" value="InterPro"/>
</dbReference>
<dbReference type="AlphaFoldDB" id="A0A1G2U5G9"/>
<comment type="similarity">
    <text evidence="1 2">Belongs to the UPF0102 family.</text>
</comment>
<dbReference type="Gene3D" id="3.40.1350.10">
    <property type="match status" value="1"/>
</dbReference>
<gene>
    <name evidence="3" type="ORF">A3B14_03785</name>
</gene>
<accession>A0A1G2U5G9</accession>
<protein>
    <recommendedName>
        <fullName evidence="2">UPF0102 protein A3B14_03785</fullName>
    </recommendedName>
</protein>
<organism evidence="3 4">
    <name type="scientific">Candidatus Zambryskibacteria bacterium RIFCSPLOWO2_01_FULL_45_21</name>
    <dbReference type="NCBI Taxonomy" id="1802761"/>
    <lineage>
        <taxon>Bacteria</taxon>
        <taxon>Candidatus Zambryskiibacteriota</taxon>
    </lineage>
</organism>
<dbReference type="PANTHER" id="PTHR34039:SF1">
    <property type="entry name" value="UPF0102 PROTEIN YRAN"/>
    <property type="match status" value="1"/>
</dbReference>
<name>A0A1G2U5G9_9BACT</name>
<comment type="caution">
    <text evidence="3">The sequence shown here is derived from an EMBL/GenBank/DDBJ whole genome shotgun (WGS) entry which is preliminary data.</text>
</comment>
<reference evidence="3 4" key="1">
    <citation type="journal article" date="2016" name="Nat. Commun.">
        <title>Thousands of microbial genomes shed light on interconnected biogeochemical processes in an aquifer system.</title>
        <authorList>
            <person name="Anantharaman K."/>
            <person name="Brown C.T."/>
            <person name="Hug L.A."/>
            <person name="Sharon I."/>
            <person name="Castelle C.J."/>
            <person name="Probst A.J."/>
            <person name="Thomas B.C."/>
            <person name="Singh A."/>
            <person name="Wilkins M.J."/>
            <person name="Karaoz U."/>
            <person name="Brodie E.L."/>
            <person name="Williams K.H."/>
            <person name="Hubbard S.S."/>
            <person name="Banfield J.F."/>
        </authorList>
    </citation>
    <scope>NUCLEOTIDE SEQUENCE [LARGE SCALE GENOMIC DNA]</scope>
</reference>